<feature type="compositionally biased region" description="Basic and acidic residues" evidence="1">
    <location>
        <begin position="155"/>
        <end position="164"/>
    </location>
</feature>
<evidence type="ECO:0000313" key="4">
    <source>
        <dbReference type="Proteomes" id="UP001139887"/>
    </source>
</evidence>
<feature type="compositionally biased region" description="Low complexity" evidence="1">
    <location>
        <begin position="165"/>
        <end position="178"/>
    </location>
</feature>
<feature type="compositionally biased region" description="Acidic residues" evidence="1">
    <location>
        <begin position="385"/>
        <end position="411"/>
    </location>
</feature>
<feature type="compositionally biased region" description="Basic and acidic residues" evidence="1">
    <location>
        <begin position="366"/>
        <end position="379"/>
    </location>
</feature>
<comment type="caution">
    <text evidence="3">The sequence shown here is derived from an EMBL/GenBank/DDBJ whole genome shotgun (WGS) entry which is preliminary data.</text>
</comment>
<dbReference type="EMBL" id="JANBUW010000690">
    <property type="protein sequence ID" value="KAJ2845853.1"/>
    <property type="molecule type" value="Genomic_DNA"/>
</dbReference>
<feature type="compositionally biased region" description="Basic and acidic residues" evidence="1">
    <location>
        <begin position="885"/>
        <end position="902"/>
    </location>
</feature>
<feature type="domain" description="DNA replication checkpoint mediator MRC1" evidence="2">
    <location>
        <begin position="673"/>
        <end position="838"/>
    </location>
</feature>
<feature type="compositionally biased region" description="Acidic residues" evidence="1">
    <location>
        <begin position="712"/>
        <end position="727"/>
    </location>
</feature>
<keyword evidence="4" id="KW-1185">Reference proteome</keyword>
<gene>
    <name evidence="3" type="ORF">IWW36_004615</name>
</gene>
<feature type="region of interest" description="Disordered" evidence="1">
    <location>
        <begin position="40"/>
        <end position="60"/>
    </location>
</feature>
<accession>A0A9W8IAE2</accession>
<feature type="region of interest" description="Disordered" evidence="1">
    <location>
        <begin position="479"/>
        <end position="498"/>
    </location>
</feature>
<evidence type="ECO:0000256" key="1">
    <source>
        <dbReference type="SAM" id="MobiDB-lite"/>
    </source>
</evidence>
<dbReference type="OrthoDB" id="2130597at2759"/>
<sequence>MSEENKEKSLDFDICSSALLQPSVADRDDIATIKTTKYDPVAQLMESDDSDSDNETEKSNAAEFNILNNVSKTAEPVINVTEIAADHCNPVSTDEEEPKSGKRKKEKRSLKARQFILNKNVKKDSVVGRMMARHKRTVSEDSSDSSISQDAMPKSPKEPTERDLLSPASDSSPSPSTTPKRRNKTTPRAASKAAMLQMHQESERLFRETAVKIDPLEFTQRLRLDGFFEKYDSNRNPEPAISPPKAKKLIVPPLQLKGSFAFLSSGDKQKVMILDDSDNYEGLFRVQKPVSADKLQSLSRNSAARSKQDRQESMLNAILSHGSQPMHASSNDMGMKVTQGPLALRELNTALLDAIHKKDAEEREAKLEKAARKKQKEEMTQLITQEEDGDEGEMDVEEQPDNNDDDGELADADGLLESNSNHNNDVAELLKRGKGRAAVTSDEESETEQAAVPIKPKLSKAEFASKFNMLVREKPISKPKIVRADPTPPTLSQLDSQLAVSQEIPDPLLSQMYDINTQDSLLLTPEAQTQQEKEQNPVSFDIEPDVLPTQMLEKNVLTQSAPIFEASQAKETQPTQPFSTNMDATQPFSTSMDVTQPFQTEPQEEVSAIPTTVPRSLELEGPAELAVENSPEEDTSNQQASSPAGRLHRRGRLLQRKSLGAGKTSQGARAKRPKQSVFVEAEAEEGDSSDSGNEAGTIKQRKFNWGNASSGDDSDEEEWDMDSDEEQAALLADPMIDHSDYEDAEGDQQIRQLHLQQNVDADERDIQELFHDVTTGKLRNRTRMGFALSNDEDYNDRQTRAERMEERVRLRRKLQMREIHDSNLAEIARNPETAAFAQAALMRAQDTDTEDAGVESGHMMEQLEEEVDEHNIASAVQKHLVRGIRRMDSDVESDDSAKDAGSRRSMSRVNSSQSSGMGDLTAMD</sequence>
<dbReference type="Proteomes" id="UP001139887">
    <property type="component" value="Unassembled WGS sequence"/>
</dbReference>
<evidence type="ECO:0000313" key="3">
    <source>
        <dbReference type="EMBL" id="KAJ2845853.1"/>
    </source>
</evidence>
<proteinExistence type="predicted"/>
<name>A0A9W8IAE2_9FUNG</name>
<dbReference type="Pfam" id="PF09444">
    <property type="entry name" value="MRC1"/>
    <property type="match status" value="1"/>
</dbReference>
<feature type="compositionally biased region" description="Polar residues" evidence="1">
    <location>
        <begin position="569"/>
        <end position="601"/>
    </location>
</feature>
<feature type="compositionally biased region" description="Basic residues" evidence="1">
    <location>
        <begin position="646"/>
        <end position="655"/>
    </location>
</feature>
<reference evidence="3" key="1">
    <citation type="submission" date="2022-07" db="EMBL/GenBank/DDBJ databases">
        <title>Phylogenomic reconstructions and comparative analyses of Kickxellomycotina fungi.</title>
        <authorList>
            <person name="Reynolds N.K."/>
            <person name="Stajich J.E."/>
            <person name="Barry K."/>
            <person name="Grigoriev I.V."/>
            <person name="Crous P."/>
            <person name="Smith M.E."/>
        </authorList>
    </citation>
    <scope>NUCLEOTIDE SEQUENCE</scope>
    <source>
        <strain evidence="3">NRRL 1566</strain>
    </source>
</reference>
<feature type="region of interest" description="Disordered" evidence="1">
    <location>
        <begin position="564"/>
        <end position="731"/>
    </location>
</feature>
<feature type="region of interest" description="Disordered" evidence="1">
    <location>
        <begin position="366"/>
        <end position="453"/>
    </location>
</feature>
<dbReference type="AlphaFoldDB" id="A0A9W8IAE2"/>
<feature type="region of interest" description="Disordered" evidence="1">
    <location>
        <begin position="884"/>
        <end position="924"/>
    </location>
</feature>
<dbReference type="InterPro" id="IPR018564">
    <property type="entry name" value="Repl_chkpnt_MRC1_dom"/>
</dbReference>
<feature type="compositionally biased region" description="Low complexity" evidence="1">
    <location>
        <begin position="903"/>
        <end position="915"/>
    </location>
</feature>
<organism evidence="3 4">
    <name type="scientific">Coemansia brasiliensis</name>
    <dbReference type="NCBI Taxonomy" id="2650707"/>
    <lineage>
        <taxon>Eukaryota</taxon>
        <taxon>Fungi</taxon>
        <taxon>Fungi incertae sedis</taxon>
        <taxon>Zoopagomycota</taxon>
        <taxon>Kickxellomycotina</taxon>
        <taxon>Kickxellomycetes</taxon>
        <taxon>Kickxellales</taxon>
        <taxon>Kickxellaceae</taxon>
        <taxon>Coemansia</taxon>
    </lineage>
</organism>
<feature type="region of interest" description="Disordered" evidence="1">
    <location>
        <begin position="83"/>
        <end position="197"/>
    </location>
</feature>
<feature type="non-terminal residue" evidence="3">
    <location>
        <position position="924"/>
    </location>
</feature>
<feature type="compositionally biased region" description="Basic residues" evidence="1">
    <location>
        <begin position="101"/>
        <end position="111"/>
    </location>
</feature>
<evidence type="ECO:0000259" key="2">
    <source>
        <dbReference type="Pfam" id="PF09444"/>
    </source>
</evidence>
<protein>
    <recommendedName>
        <fullName evidence="2">DNA replication checkpoint mediator MRC1 domain-containing protein</fullName>
    </recommendedName>
</protein>